<dbReference type="RefSeq" id="WP_157541708.1">
    <property type="nucleotide sequence ID" value="NZ_WQLA01000003.1"/>
</dbReference>
<dbReference type="Pfam" id="PF03235">
    <property type="entry name" value="GmrSD_N"/>
    <property type="match status" value="1"/>
</dbReference>
<gene>
    <name evidence="3" type="ORF">GO816_10070</name>
</gene>
<dbReference type="PANTHER" id="PTHR35149">
    <property type="entry name" value="SLL5132 PROTEIN"/>
    <property type="match status" value="1"/>
</dbReference>
<comment type="caution">
    <text evidence="3">The sequence shown here is derived from an EMBL/GenBank/DDBJ whole genome shotgun (WGS) entry which is preliminary data.</text>
</comment>
<evidence type="ECO:0000259" key="1">
    <source>
        <dbReference type="Pfam" id="PF03235"/>
    </source>
</evidence>
<dbReference type="InterPro" id="IPR004919">
    <property type="entry name" value="GmrSD_N"/>
</dbReference>
<dbReference type="OrthoDB" id="9798761at2"/>
<dbReference type="EMBL" id="WQLA01000003">
    <property type="protein sequence ID" value="MVN91469.1"/>
    <property type="molecule type" value="Genomic_DNA"/>
</dbReference>
<evidence type="ECO:0000313" key="3">
    <source>
        <dbReference type="EMBL" id="MVN91469.1"/>
    </source>
</evidence>
<sequence>MTMIPEPIPFTPIELNAIRSSHQVRTFNIPIYQRLYSWGHKEINRLLKDVLDAANKDPGRDYYIGNITLHHNKISQCFDIIDGQQRLTTLWLIGSVMRSIGCQGWDLFLLADGSPMLGFAARREDERFLRSLIGANIDEPAEIVDEDINLIMVDAIRSIKEFLRELSASETERLSGFFLRQVNMVAIFLPDSVDLNKYFEDMNNRGLQLESHHILKATLLSHIDPELQEGYGKIWDAVAQLDQYVEYGLDGGLSFNRAKLLNIDVRIMSFFNAGGNGSDLPTLETLIGEGVKAGRQRQKEEQDPDMIREKVGSIVNFPEFLLHCLKLFLKGSDTSGLSVEDKKLLTGFETYFNISDADRFIRHLFRCRILYDEHFIKSINTEQGYCWEIRGIRQMDPSKDEYVRTCAGKDALLVQLQAMLNVSTAPSLWFTKALAHLIQEGDDQIRLLEVLGTIDRSIAMNFLRGKRLSSVLNNGTGTNRYWFYNLDYILWKEWTTGSLKLPVVRIEDHREKIRNFQFRDNRSVEHIYPRNPAFDTWSTVPIPEGVDEKIKDRFGNLALISVNSNSGYNNQSPDQKRWDFIHRTNKSGIESLKLAFAYGHEDWSVAAMIQHEQDMMSVLRRYHNLPEEEPILSEGPVTQ</sequence>
<dbReference type="PANTHER" id="PTHR35149:SF2">
    <property type="entry name" value="DUF262 DOMAIN-CONTAINING PROTEIN"/>
    <property type="match status" value="1"/>
</dbReference>
<dbReference type="Pfam" id="PF07510">
    <property type="entry name" value="GmrSD_C"/>
    <property type="match status" value="1"/>
</dbReference>
<feature type="domain" description="GmrSD restriction endonucleases N-terminal" evidence="1">
    <location>
        <begin position="24"/>
        <end position="219"/>
    </location>
</feature>
<dbReference type="InterPro" id="IPR011089">
    <property type="entry name" value="GmrSD_C"/>
</dbReference>
<evidence type="ECO:0000313" key="4">
    <source>
        <dbReference type="Proteomes" id="UP000434850"/>
    </source>
</evidence>
<dbReference type="AlphaFoldDB" id="A0A6I4IDF9"/>
<organism evidence="3 4">
    <name type="scientific">Mucilaginibacter aquatilis</name>
    <dbReference type="NCBI Taxonomy" id="1517760"/>
    <lineage>
        <taxon>Bacteria</taxon>
        <taxon>Pseudomonadati</taxon>
        <taxon>Bacteroidota</taxon>
        <taxon>Sphingobacteriia</taxon>
        <taxon>Sphingobacteriales</taxon>
        <taxon>Sphingobacteriaceae</taxon>
        <taxon>Mucilaginibacter</taxon>
    </lineage>
</organism>
<evidence type="ECO:0000259" key="2">
    <source>
        <dbReference type="Pfam" id="PF07510"/>
    </source>
</evidence>
<protein>
    <submittedName>
        <fullName evidence="3">DUF262 domain-containing protein</fullName>
    </submittedName>
</protein>
<proteinExistence type="predicted"/>
<accession>A0A6I4IDF9</accession>
<keyword evidence="4" id="KW-1185">Reference proteome</keyword>
<name>A0A6I4IDF9_9SPHI</name>
<dbReference type="Proteomes" id="UP000434850">
    <property type="component" value="Unassembled WGS sequence"/>
</dbReference>
<reference evidence="3 4" key="1">
    <citation type="submission" date="2019-12" db="EMBL/GenBank/DDBJ databases">
        <title>Mucilaginibacter sp. HME9299 genome sequencing and assembly.</title>
        <authorList>
            <person name="Kang H."/>
            <person name="Kim H."/>
            <person name="Joh K."/>
        </authorList>
    </citation>
    <scope>NUCLEOTIDE SEQUENCE [LARGE SCALE GENOMIC DNA]</scope>
    <source>
        <strain evidence="3 4">HME9299</strain>
    </source>
</reference>
<feature type="domain" description="GmrSD restriction endonucleases C-terminal" evidence="2">
    <location>
        <begin position="475"/>
        <end position="616"/>
    </location>
</feature>